<sequence>MQRARKKLKINTSLLSSTIYNMRDTLNQTHTGRKFQILSSVSAFTNRFALAVASCAASCFFWCYYFLQQLVQRMAKDRQPWVGSTHMVSVKVSLMMLLGDPDTACKL</sequence>
<keyword evidence="1" id="KW-1133">Transmembrane helix</keyword>
<organism evidence="2 3">
    <name type="scientific">Brassica cretica</name>
    <name type="common">Mustard</name>
    <dbReference type="NCBI Taxonomy" id="69181"/>
    <lineage>
        <taxon>Eukaryota</taxon>
        <taxon>Viridiplantae</taxon>
        <taxon>Streptophyta</taxon>
        <taxon>Embryophyta</taxon>
        <taxon>Tracheophyta</taxon>
        <taxon>Spermatophyta</taxon>
        <taxon>Magnoliopsida</taxon>
        <taxon>eudicotyledons</taxon>
        <taxon>Gunneridae</taxon>
        <taxon>Pentapetalae</taxon>
        <taxon>rosids</taxon>
        <taxon>malvids</taxon>
        <taxon>Brassicales</taxon>
        <taxon>Brassicaceae</taxon>
        <taxon>Brassiceae</taxon>
        <taxon>Brassica</taxon>
    </lineage>
</organism>
<evidence type="ECO:0000313" key="3">
    <source>
        <dbReference type="Proteomes" id="UP000266723"/>
    </source>
</evidence>
<accession>A0ABQ7B2V0</accession>
<feature type="transmembrane region" description="Helical" evidence="1">
    <location>
        <begin position="48"/>
        <end position="67"/>
    </location>
</feature>
<comment type="caution">
    <text evidence="2">The sequence shown here is derived from an EMBL/GenBank/DDBJ whole genome shotgun (WGS) entry which is preliminary data.</text>
</comment>
<keyword evidence="1" id="KW-0472">Membrane</keyword>
<name>A0ABQ7B2V0_BRACR</name>
<evidence type="ECO:0000313" key="2">
    <source>
        <dbReference type="EMBL" id="KAF3520801.1"/>
    </source>
</evidence>
<dbReference type="EMBL" id="QGKV02001556">
    <property type="protein sequence ID" value="KAF3520801.1"/>
    <property type="molecule type" value="Genomic_DNA"/>
</dbReference>
<dbReference type="Proteomes" id="UP000266723">
    <property type="component" value="Unassembled WGS sequence"/>
</dbReference>
<keyword evidence="1" id="KW-0812">Transmembrane</keyword>
<gene>
    <name evidence="2" type="ORF">DY000_02059215</name>
</gene>
<keyword evidence="3" id="KW-1185">Reference proteome</keyword>
<reference evidence="2 3" key="1">
    <citation type="journal article" date="2020" name="BMC Genomics">
        <title>Intraspecific diversification of the crop wild relative Brassica cretica Lam. using demographic model selection.</title>
        <authorList>
            <person name="Kioukis A."/>
            <person name="Michalopoulou V.A."/>
            <person name="Briers L."/>
            <person name="Pirintsos S."/>
            <person name="Studholme D.J."/>
            <person name="Pavlidis P."/>
            <person name="Sarris P.F."/>
        </authorList>
    </citation>
    <scope>NUCLEOTIDE SEQUENCE [LARGE SCALE GENOMIC DNA]</scope>
    <source>
        <strain evidence="3">cv. PFS-1207/04</strain>
    </source>
</reference>
<proteinExistence type="predicted"/>
<protein>
    <submittedName>
        <fullName evidence="2">Uncharacterized protein</fullName>
    </submittedName>
</protein>
<evidence type="ECO:0000256" key="1">
    <source>
        <dbReference type="SAM" id="Phobius"/>
    </source>
</evidence>